<feature type="compositionally biased region" description="Basic and acidic residues" evidence="1">
    <location>
        <begin position="13"/>
        <end position="30"/>
    </location>
</feature>
<feature type="compositionally biased region" description="Basic and acidic residues" evidence="1">
    <location>
        <begin position="47"/>
        <end position="56"/>
    </location>
</feature>
<dbReference type="Proteomes" id="UP000887116">
    <property type="component" value="Unassembled WGS sequence"/>
</dbReference>
<feature type="region of interest" description="Disordered" evidence="1">
    <location>
        <begin position="234"/>
        <end position="291"/>
    </location>
</feature>
<evidence type="ECO:0000313" key="2">
    <source>
        <dbReference type="EMBL" id="GFR18639.1"/>
    </source>
</evidence>
<dbReference type="OrthoDB" id="6429399at2759"/>
<feature type="compositionally biased region" description="Basic and acidic residues" evidence="1">
    <location>
        <begin position="1144"/>
        <end position="1155"/>
    </location>
</feature>
<accession>A0A8X6LST2</accession>
<gene>
    <name evidence="2" type="primary">AVEN_162529_1</name>
    <name evidence="2" type="ORF">TNCT_477961</name>
</gene>
<protein>
    <submittedName>
        <fullName evidence="2">Uncharacterized protein</fullName>
    </submittedName>
</protein>
<feature type="compositionally biased region" description="Polar residues" evidence="1">
    <location>
        <begin position="256"/>
        <end position="276"/>
    </location>
</feature>
<feature type="compositionally biased region" description="Polar residues" evidence="1">
    <location>
        <begin position="237"/>
        <end position="247"/>
    </location>
</feature>
<comment type="caution">
    <text evidence="2">The sequence shown here is derived from an EMBL/GenBank/DDBJ whole genome shotgun (WGS) entry which is preliminary data.</text>
</comment>
<name>A0A8X6LST2_TRICU</name>
<feature type="compositionally biased region" description="Polar residues" evidence="1">
    <location>
        <begin position="393"/>
        <end position="413"/>
    </location>
</feature>
<evidence type="ECO:0000313" key="3">
    <source>
        <dbReference type="Proteomes" id="UP000887116"/>
    </source>
</evidence>
<feature type="region of interest" description="Disordered" evidence="1">
    <location>
        <begin position="107"/>
        <end position="133"/>
    </location>
</feature>
<sequence length="1394" mass="154040">MRVKWNRQLDGSLTRKQEEELEEANKEKQKSTPKIFRLFRRKKHHPRVEEESDRTLEAVTCTPSEADDEDCASISSLATVASQPVTEVCHRDRTMSLFSSFRLNFPGKKKKSKRGAPLFHEKEPENSRFSSPDLMREKLDAARSQAELSKSSPSVRNAKDSVSSIPGDFLFLEELRIENSTSFQQLNHAQAKGVPEYGKLAKSVSFSDCQAPLSSKQVICTNAKTLGIANGHIERTMNPSGKQSFPHSTEAERASKSTFDGTDSLLLPTQPSVSKQTSKHRATNGSRAQNCDGTLQDHFGIHCTTSERMQMHRNGGPKFIRADEKPAVISSEKSTITCNGRVSHGPVQTTSGSNATHTLIPIPSESLHAYNSETPTISKESFSLVFTSNDAPSPRYSTNSEISPIVNKSPSVDDNSEALSLPTKHSSFEWPNNSFTNDAYRAEVNTNNSAHHTLEKSSDLLCNGDPQLAFVPLDHSEDEQLHDKDKKICESITSKTDCVKSGISQCDVKLLENVESRHFENTSKTHPDSVSKELCSKPNILESFKEGSLPTSEKRDNHELSVHNHELNIDKSEKCSESSSAFRKFGVCVNDNQGNILENLCLSNTPPLTNEKVCANENHLIKDKSFSCEFNEDSDEKCNILIDNVQNLLVCASSNENGVLENSCPSNRLQFSNKVFHLKSNDDMHTVPCDIFNKTSISLPKPCVTEEDINQFHISPDPVLTDNDILAKSTYPFIDILNLNYNNIINDNRDILNFLKRIEEHSRHVNALYGPCSRTKKSSVLNLNCPIFSLDNLNNNSLFDVKSHLLKLVDDDCAFLNSCGRPSTVASYVRDLISHCELPLSSHVPSSPAYATVRGKPRSEERCPDASPSMSPSGPSSGVTLHESDLHTGGSDTTQNAAFGIQDGREMLSKVGASLALCGGGPSVQSYLGDDLIKEPYTEIYERPSYPDVCELISVESASDEKHDSSNIRESVESEVHLLGELSSELLEFEQNCNVMNECSPENYLDSMFVHCSDDVSDAKCSEENSFRNCLVDRMCNGIVECYVSVSESEDTEKVNVSDDKQNTDQSNLQCDGTEMNGFVYEGVKEKIKLFESCSSDVSCDSAGSDGQLSLRRKNLEKGKNSMIPSLKKASSYAVNEKQSSTLKSDDKKVKKEKMQPIKGDKFTKTKVVVANGFQNFPPAKASSDHNDLDSSCAIDENLSSHLDYKCLGEVINDFKSPSAAEVNGEVAGRCKSEELLPPLGLAFKSPKVQAFRSKLQNRRHSATDANLCCEDGSTVNLEITNDTLKCFSAVSNATLDEVRGQSECGGLQSRCASLPLVIGQVRENCARRNYPIRDASRGKSRIPRSKHVSCIILLSFTPRKLVLEDGTTVSKANCSRNARYEYKAMFCFLSHES</sequence>
<proteinExistence type="predicted"/>
<feature type="region of interest" description="Disordered" evidence="1">
    <location>
        <begin position="1"/>
        <end position="67"/>
    </location>
</feature>
<dbReference type="EMBL" id="BMAO01017819">
    <property type="protein sequence ID" value="GFR18639.1"/>
    <property type="molecule type" value="Genomic_DNA"/>
</dbReference>
<reference evidence="2" key="1">
    <citation type="submission" date="2020-07" db="EMBL/GenBank/DDBJ databases">
        <title>Multicomponent nature underlies the extraordinary mechanical properties of spider dragline silk.</title>
        <authorList>
            <person name="Kono N."/>
            <person name="Nakamura H."/>
            <person name="Mori M."/>
            <person name="Yoshida Y."/>
            <person name="Ohtoshi R."/>
            <person name="Malay A.D."/>
            <person name="Moran D.A.P."/>
            <person name="Tomita M."/>
            <person name="Numata K."/>
            <person name="Arakawa K."/>
        </authorList>
    </citation>
    <scope>NUCLEOTIDE SEQUENCE</scope>
</reference>
<organism evidence="2 3">
    <name type="scientific">Trichonephila clavata</name>
    <name type="common">Joro spider</name>
    <name type="synonym">Nephila clavata</name>
    <dbReference type="NCBI Taxonomy" id="2740835"/>
    <lineage>
        <taxon>Eukaryota</taxon>
        <taxon>Metazoa</taxon>
        <taxon>Ecdysozoa</taxon>
        <taxon>Arthropoda</taxon>
        <taxon>Chelicerata</taxon>
        <taxon>Arachnida</taxon>
        <taxon>Araneae</taxon>
        <taxon>Araneomorphae</taxon>
        <taxon>Entelegynae</taxon>
        <taxon>Araneoidea</taxon>
        <taxon>Nephilidae</taxon>
        <taxon>Trichonephila</taxon>
    </lineage>
</organism>
<feature type="compositionally biased region" description="Polar residues" evidence="1">
    <location>
        <begin position="1133"/>
        <end position="1143"/>
    </location>
</feature>
<feature type="region of interest" description="Disordered" evidence="1">
    <location>
        <begin position="1127"/>
        <end position="1155"/>
    </location>
</feature>
<feature type="region of interest" description="Disordered" evidence="1">
    <location>
        <begin position="393"/>
        <end position="419"/>
    </location>
</feature>
<keyword evidence="3" id="KW-1185">Reference proteome</keyword>
<evidence type="ECO:0000256" key="1">
    <source>
        <dbReference type="SAM" id="MobiDB-lite"/>
    </source>
</evidence>
<feature type="compositionally biased region" description="Low complexity" evidence="1">
    <location>
        <begin position="867"/>
        <end position="878"/>
    </location>
</feature>
<feature type="region of interest" description="Disordered" evidence="1">
    <location>
        <begin position="843"/>
        <end position="897"/>
    </location>
</feature>
<feature type="compositionally biased region" description="Basic residues" evidence="1">
    <location>
        <begin position="37"/>
        <end position="46"/>
    </location>
</feature>